<evidence type="ECO:0000313" key="4">
    <source>
        <dbReference type="EMBL" id="POH74347.1"/>
    </source>
</evidence>
<keyword evidence="2" id="KW-0472">Membrane</keyword>
<feature type="compositionally biased region" description="Basic and acidic residues" evidence="1">
    <location>
        <begin position="44"/>
        <end position="67"/>
    </location>
</feature>
<accession>A0A2S3ZZN1</accession>
<gene>
    <name evidence="4" type="ORF">CVS27_07250</name>
</gene>
<sequence>MTRLPAEPPPGESADRIPPPPRHFPGKALHDDVLMTARQRRKAAREEKRQAKDAAYELRQKRKKEKDINSWHGHHIVDSKGLAEAFPEPETPEFPSSTVRRRIAHGVILVLLLALVATGLVLAGMVQRGEMELKFGAGKPTPTPVTCPGETLDYPANKDVRVNVYNGGAAEGRAGAVAQELVQRGFAVGVIGNARSEYLTPVVIVSGAKGHASAFNMQRNFAATQGGSEYVQDNREDASVDIILTSQFNDLVAAPKVDQTPGALSCPRLSPPPSEPASPAAAAAVTKP</sequence>
<feature type="region of interest" description="Disordered" evidence="1">
    <location>
        <begin position="1"/>
        <end position="67"/>
    </location>
</feature>
<feature type="compositionally biased region" description="Low complexity" evidence="1">
    <location>
        <begin position="277"/>
        <end position="288"/>
    </location>
</feature>
<evidence type="ECO:0000256" key="1">
    <source>
        <dbReference type="SAM" id="MobiDB-lite"/>
    </source>
</evidence>
<reference evidence="4 5" key="1">
    <citation type="submission" date="2018-01" db="EMBL/GenBank/DDBJ databases">
        <title>Arthrobacter sp. nov., from glaciers in China.</title>
        <authorList>
            <person name="Liu Q."/>
            <person name="Xin Y.-H."/>
        </authorList>
    </citation>
    <scope>NUCLEOTIDE SEQUENCE [LARGE SCALE GENOMIC DNA]</scope>
    <source>
        <strain evidence="4 5">HLT2-12-2</strain>
    </source>
</reference>
<dbReference type="AlphaFoldDB" id="A0A2S3ZZN1"/>
<feature type="domain" description="LytR/CpsA/Psr regulator C-terminal" evidence="3">
    <location>
        <begin position="159"/>
        <end position="248"/>
    </location>
</feature>
<comment type="caution">
    <text evidence="4">The sequence shown here is derived from an EMBL/GenBank/DDBJ whole genome shotgun (WGS) entry which is preliminary data.</text>
</comment>
<feature type="region of interest" description="Disordered" evidence="1">
    <location>
        <begin position="259"/>
        <end position="288"/>
    </location>
</feature>
<dbReference type="EMBL" id="PPXC01000004">
    <property type="protein sequence ID" value="POH74347.1"/>
    <property type="molecule type" value="Genomic_DNA"/>
</dbReference>
<keyword evidence="2" id="KW-1133">Transmembrane helix</keyword>
<evidence type="ECO:0000313" key="5">
    <source>
        <dbReference type="Proteomes" id="UP000237061"/>
    </source>
</evidence>
<proteinExistence type="predicted"/>
<feature type="compositionally biased region" description="Pro residues" evidence="1">
    <location>
        <begin position="1"/>
        <end position="23"/>
    </location>
</feature>
<dbReference type="OrthoDB" id="4864198at2"/>
<name>A0A2S3ZZN1_ARTGL</name>
<evidence type="ECO:0000259" key="3">
    <source>
        <dbReference type="Pfam" id="PF13399"/>
    </source>
</evidence>
<keyword evidence="5" id="KW-1185">Reference proteome</keyword>
<dbReference type="Pfam" id="PF13399">
    <property type="entry name" value="LytR_C"/>
    <property type="match status" value="1"/>
</dbReference>
<keyword evidence="2" id="KW-0812">Transmembrane</keyword>
<organism evidence="4 5">
    <name type="scientific">Arthrobacter glacialis</name>
    <dbReference type="NCBI Taxonomy" id="1664"/>
    <lineage>
        <taxon>Bacteria</taxon>
        <taxon>Bacillati</taxon>
        <taxon>Actinomycetota</taxon>
        <taxon>Actinomycetes</taxon>
        <taxon>Micrococcales</taxon>
        <taxon>Micrococcaceae</taxon>
        <taxon>Arthrobacter</taxon>
    </lineage>
</organism>
<dbReference type="InterPro" id="IPR027381">
    <property type="entry name" value="LytR/CpsA/Psr_C"/>
</dbReference>
<dbReference type="Proteomes" id="UP000237061">
    <property type="component" value="Unassembled WGS sequence"/>
</dbReference>
<feature type="transmembrane region" description="Helical" evidence="2">
    <location>
        <begin position="103"/>
        <end position="126"/>
    </location>
</feature>
<dbReference type="Gene3D" id="3.30.70.2390">
    <property type="match status" value="1"/>
</dbReference>
<evidence type="ECO:0000256" key="2">
    <source>
        <dbReference type="SAM" id="Phobius"/>
    </source>
</evidence>
<protein>
    <recommendedName>
        <fullName evidence="3">LytR/CpsA/Psr regulator C-terminal domain-containing protein</fullName>
    </recommendedName>
</protein>